<dbReference type="Proteomes" id="UP000076858">
    <property type="component" value="Unassembled WGS sequence"/>
</dbReference>
<feature type="non-terminal residue" evidence="2">
    <location>
        <position position="295"/>
    </location>
</feature>
<feature type="non-terminal residue" evidence="2">
    <location>
        <position position="1"/>
    </location>
</feature>
<proteinExistence type="predicted"/>
<comment type="caution">
    <text evidence="2">The sequence shown here is derived from an EMBL/GenBank/DDBJ whole genome shotgun (WGS) entry which is preliminary data.</text>
</comment>
<sequence length="295" mass="32406">GSAPDIGDQEIFSTPNVRPQSKRPLSADSSIEETLSEPKKLRYEDLTSITEDKELSHLDSLSKDVISAKLGAALDFVRLQHERITKLESELLNAKIAFANSVIAQFNPQQTTFSNSQAPPTPGLTTRPSYAQAARVQHAPVLVANFAKGCAPADRVSLEKMEQLLDSHAGGPVPSSVRQKDSTVFVRLNNPADFDRAKTILESKQNSDRNSMFSSISRSPKLYPAVALFVDLDLLPGLKNELILRNVAFKGKIDSVTQIFKKPGSNKGHVKIFFNNRETRDVALLAGEVDFFNTT</sequence>
<feature type="region of interest" description="Disordered" evidence="1">
    <location>
        <begin position="1"/>
        <end position="36"/>
    </location>
</feature>
<accession>A0A162CUP7</accession>
<protein>
    <submittedName>
        <fullName evidence="2">Uncharacterized protein</fullName>
    </submittedName>
</protein>
<evidence type="ECO:0000313" key="3">
    <source>
        <dbReference type="Proteomes" id="UP000076858"/>
    </source>
</evidence>
<keyword evidence="3" id="KW-1185">Reference proteome</keyword>
<name>A0A162CUP7_9CRUS</name>
<reference evidence="2 3" key="1">
    <citation type="submission" date="2016-03" db="EMBL/GenBank/DDBJ databases">
        <title>EvidentialGene: Evidence-directed Construction of Genes on Genomes.</title>
        <authorList>
            <person name="Gilbert D.G."/>
            <person name="Choi J.-H."/>
            <person name="Mockaitis K."/>
            <person name="Colbourne J."/>
            <person name="Pfrender M."/>
        </authorList>
    </citation>
    <scope>NUCLEOTIDE SEQUENCE [LARGE SCALE GENOMIC DNA]</scope>
    <source>
        <strain evidence="2 3">Xinb3</strain>
        <tissue evidence="2">Complete organism</tissue>
    </source>
</reference>
<dbReference type="AlphaFoldDB" id="A0A162CUP7"/>
<organism evidence="2 3">
    <name type="scientific">Daphnia magna</name>
    <dbReference type="NCBI Taxonomy" id="35525"/>
    <lineage>
        <taxon>Eukaryota</taxon>
        <taxon>Metazoa</taxon>
        <taxon>Ecdysozoa</taxon>
        <taxon>Arthropoda</taxon>
        <taxon>Crustacea</taxon>
        <taxon>Branchiopoda</taxon>
        <taxon>Diplostraca</taxon>
        <taxon>Cladocera</taxon>
        <taxon>Anomopoda</taxon>
        <taxon>Daphniidae</taxon>
        <taxon>Daphnia</taxon>
    </lineage>
</organism>
<dbReference type="EMBL" id="LRGB01013604">
    <property type="protein sequence ID" value="KZR99443.1"/>
    <property type="molecule type" value="Genomic_DNA"/>
</dbReference>
<evidence type="ECO:0000313" key="2">
    <source>
        <dbReference type="EMBL" id="KZR99443.1"/>
    </source>
</evidence>
<gene>
    <name evidence="2" type="ORF">APZ42_004677</name>
</gene>
<dbReference type="OrthoDB" id="7487068at2759"/>
<evidence type="ECO:0000256" key="1">
    <source>
        <dbReference type="SAM" id="MobiDB-lite"/>
    </source>
</evidence>